<evidence type="ECO:0000256" key="2">
    <source>
        <dbReference type="SAM" id="Coils"/>
    </source>
</evidence>
<name>A0ABX4R747_9PROT</name>
<keyword evidence="4" id="KW-0472">Membrane</keyword>
<dbReference type="Proteomes" id="UP000233365">
    <property type="component" value="Unassembled WGS sequence"/>
</dbReference>
<evidence type="ECO:0000259" key="5">
    <source>
        <dbReference type="Pfam" id="PF25917"/>
    </source>
</evidence>
<evidence type="ECO:0000313" key="7">
    <source>
        <dbReference type="EMBL" id="PKR48588.1"/>
    </source>
</evidence>
<dbReference type="InterPro" id="IPR058625">
    <property type="entry name" value="MdtA-like_BSH"/>
</dbReference>
<keyword evidence="2" id="KW-0175">Coiled coil</keyword>
<feature type="domain" description="Multidrug resistance protein MdtA-like barrel-sandwich hybrid" evidence="5">
    <location>
        <begin position="64"/>
        <end position="252"/>
    </location>
</feature>
<dbReference type="InterPro" id="IPR050739">
    <property type="entry name" value="MFP"/>
</dbReference>
<feature type="coiled-coil region" evidence="2">
    <location>
        <begin position="156"/>
        <end position="183"/>
    </location>
</feature>
<keyword evidence="4" id="KW-0812">Transmembrane</keyword>
<dbReference type="PRINTS" id="PR01490">
    <property type="entry name" value="RTXTOXIND"/>
</dbReference>
<dbReference type="Gene3D" id="6.10.140.1990">
    <property type="match status" value="1"/>
</dbReference>
<proteinExistence type="predicted"/>
<feature type="region of interest" description="Disordered" evidence="3">
    <location>
        <begin position="1"/>
        <end position="20"/>
    </location>
</feature>
<keyword evidence="4" id="KW-1133">Transmembrane helix</keyword>
<accession>A0ABX4R747</accession>
<dbReference type="InterPro" id="IPR058634">
    <property type="entry name" value="AaeA-lik-b-barrel"/>
</dbReference>
<dbReference type="EMBL" id="PGTS01000005">
    <property type="protein sequence ID" value="PKR48588.1"/>
    <property type="molecule type" value="Genomic_DNA"/>
</dbReference>
<evidence type="ECO:0000256" key="4">
    <source>
        <dbReference type="SAM" id="Phobius"/>
    </source>
</evidence>
<dbReference type="Gene3D" id="2.40.30.170">
    <property type="match status" value="1"/>
</dbReference>
<feature type="domain" description="p-hydroxybenzoic acid efflux pump subunit AaeA-like beta-barrel" evidence="6">
    <location>
        <begin position="259"/>
        <end position="348"/>
    </location>
</feature>
<feature type="compositionally biased region" description="Polar residues" evidence="3">
    <location>
        <begin position="1"/>
        <end position="17"/>
    </location>
</feature>
<dbReference type="Pfam" id="PF25917">
    <property type="entry name" value="BSH_RND"/>
    <property type="match status" value="1"/>
</dbReference>
<dbReference type="PANTHER" id="PTHR30386">
    <property type="entry name" value="MEMBRANE FUSION SUBUNIT OF EMRAB-TOLC MULTIDRUG EFFLUX PUMP"/>
    <property type="match status" value="1"/>
</dbReference>
<evidence type="ECO:0000313" key="8">
    <source>
        <dbReference type="Proteomes" id="UP000233365"/>
    </source>
</evidence>
<dbReference type="InterPro" id="IPR030190">
    <property type="entry name" value="MacA_alpha-hairpin_sf"/>
</dbReference>
<keyword evidence="8" id="KW-1185">Reference proteome</keyword>
<evidence type="ECO:0000256" key="3">
    <source>
        <dbReference type="SAM" id="MobiDB-lite"/>
    </source>
</evidence>
<dbReference type="PANTHER" id="PTHR30386:SF19">
    <property type="entry name" value="MULTIDRUG EXPORT PROTEIN EMRA-RELATED"/>
    <property type="match status" value="1"/>
</dbReference>
<dbReference type="Gene3D" id="2.40.50.100">
    <property type="match status" value="1"/>
</dbReference>
<dbReference type="Pfam" id="PF25963">
    <property type="entry name" value="Beta-barrel_AAEA"/>
    <property type="match status" value="1"/>
</dbReference>
<gene>
    <name evidence="7" type="ORF">CU041_13930</name>
</gene>
<comment type="subcellular location">
    <subcellularLocation>
        <location evidence="1">Cell envelope</location>
    </subcellularLocation>
</comment>
<comment type="caution">
    <text evidence="7">The sequence shown here is derived from an EMBL/GenBank/DDBJ whole genome shotgun (WGS) entry which is preliminary data.</text>
</comment>
<reference evidence="7 8" key="1">
    <citation type="submission" date="2017-11" db="EMBL/GenBank/DDBJ databases">
        <title>Biodiversity and function of Thalassospira species in the particle-attached aromatic-hydrocarbon-degrading consortia from the surface seawater of the China South Sea.</title>
        <authorList>
            <person name="Dong C."/>
            <person name="Liu R."/>
            <person name="Shao Z."/>
        </authorList>
    </citation>
    <scope>NUCLEOTIDE SEQUENCE [LARGE SCALE GENOMIC DNA]</scope>
    <source>
        <strain evidence="7 8">139Z-12</strain>
    </source>
</reference>
<evidence type="ECO:0000259" key="6">
    <source>
        <dbReference type="Pfam" id="PF25963"/>
    </source>
</evidence>
<dbReference type="SUPFAM" id="SSF111369">
    <property type="entry name" value="HlyD-like secretion proteins"/>
    <property type="match status" value="2"/>
</dbReference>
<evidence type="ECO:0000256" key="1">
    <source>
        <dbReference type="ARBA" id="ARBA00004196"/>
    </source>
</evidence>
<organism evidence="7 8">
    <name type="scientific">Thalassospira povalilytica</name>
    <dbReference type="NCBI Taxonomy" id="732237"/>
    <lineage>
        <taxon>Bacteria</taxon>
        <taxon>Pseudomonadati</taxon>
        <taxon>Pseudomonadota</taxon>
        <taxon>Alphaproteobacteria</taxon>
        <taxon>Rhodospirillales</taxon>
        <taxon>Thalassospiraceae</taxon>
        <taxon>Thalassospira</taxon>
    </lineage>
</organism>
<protein>
    <submittedName>
        <fullName evidence="7">Hemolysin D</fullName>
    </submittedName>
</protein>
<sequence length="391" mass="42653">MSDQNQNAAPSAANENPVSKPRKRWLRPVLLLAGPLAVVVGGAYWYYTGGRFVSTENAYVHADMVAIAPEIDGPVSEILVDENQQVHKGDVLFRIDPRPYQIAVERAHANLNAIKQEVDALRHSYDELAGSLELAKINLDYAQKKFDRQQALRKSNVASQAALDEAQNNLLAAKQRIVLNQRAMKTTLSKLGGDADTPIENLPQYQQAKFDLARAELDLKHTEIIAPFNGVLSNKPEEGAYVKAGSAMASLVSSDVQWIDANFKEVELTHLEPGQEADIKVDAYPDHVWHGVVHSVAPATGAEFSVIPAQNATGNWVKVVQRVPVRIAINRDDDLPPLRAGMSTEVEIDTHHQREVPAFAATMMSWIGINQAEAGTETGTGTGHTMPGAAQ</sequence>
<feature type="transmembrane region" description="Helical" evidence="4">
    <location>
        <begin position="29"/>
        <end position="47"/>
    </location>
</feature>